<dbReference type="Proteomes" id="UP000275408">
    <property type="component" value="Unassembled WGS sequence"/>
</dbReference>
<keyword evidence="2" id="KW-1185">Reference proteome</keyword>
<protein>
    <submittedName>
        <fullName evidence="1">Uncharacterized protein</fullName>
    </submittedName>
</protein>
<sequence>MDHSTFKYLCKIMTLPFLPPCQIPAMFTCLLLQATTEPLQRFVEYVDSTQVQSNCWPHSCRSVYKQQIHTNNDVEGWHNSLNKQEKPRSPFTCWYNYCTRKPDLSPFRLNRKLTKLLKKTSHSIQEKILSYWEHYAYHQKSAAQLFKACSHVNGPNMPDLSTHLEKESPAAHFYLKMTFGAQDKLVPIVPRCALGETPFGTMKKFYRIKIGREVVHGEGYARVLKRNSYTVVYNEEQGGG</sequence>
<name>A0A3M6UDT6_POCDA</name>
<dbReference type="OrthoDB" id="5984045at2759"/>
<evidence type="ECO:0000313" key="2">
    <source>
        <dbReference type="Proteomes" id="UP000275408"/>
    </source>
</evidence>
<accession>A0A3M6UDT6</accession>
<dbReference type="AlphaFoldDB" id="A0A3M6UDT6"/>
<evidence type="ECO:0000313" key="1">
    <source>
        <dbReference type="EMBL" id="RMX51821.1"/>
    </source>
</evidence>
<reference evidence="1 2" key="1">
    <citation type="journal article" date="2018" name="Sci. Rep.">
        <title>Comparative analysis of the Pocillopora damicornis genome highlights role of immune system in coral evolution.</title>
        <authorList>
            <person name="Cunning R."/>
            <person name="Bay R.A."/>
            <person name="Gillette P."/>
            <person name="Baker A.C."/>
            <person name="Traylor-Knowles N."/>
        </authorList>
    </citation>
    <scope>NUCLEOTIDE SEQUENCE [LARGE SCALE GENOMIC DNA]</scope>
    <source>
        <strain evidence="1">RSMAS</strain>
        <tissue evidence="1">Whole animal</tissue>
    </source>
</reference>
<dbReference type="EMBL" id="RCHS01001716">
    <property type="protein sequence ID" value="RMX51821.1"/>
    <property type="molecule type" value="Genomic_DNA"/>
</dbReference>
<gene>
    <name evidence="1" type="ORF">pdam_00021964</name>
</gene>
<comment type="caution">
    <text evidence="1">The sequence shown here is derived from an EMBL/GenBank/DDBJ whole genome shotgun (WGS) entry which is preliminary data.</text>
</comment>
<organism evidence="1 2">
    <name type="scientific">Pocillopora damicornis</name>
    <name type="common">Cauliflower coral</name>
    <name type="synonym">Millepora damicornis</name>
    <dbReference type="NCBI Taxonomy" id="46731"/>
    <lineage>
        <taxon>Eukaryota</taxon>
        <taxon>Metazoa</taxon>
        <taxon>Cnidaria</taxon>
        <taxon>Anthozoa</taxon>
        <taxon>Hexacorallia</taxon>
        <taxon>Scleractinia</taxon>
        <taxon>Astrocoeniina</taxon>
        <taxon>Pocilloporidae</taxon>
        <taxon>Pocillopora</taxon>
    </lineage>
</organism>
<proteinExistence type="predicted"/>